<evidence type="ECO:0000313" key="2">
    <source>
        <dbReference type="Proteomes" id="UP000317023"/>
    </source>
</evidence>
<dbReference type="Proteomes" id="UP000317023">
    <property type="component" value="Unassembled WGS sequence"/>
</dbReference>
<dbReference type="AlphaFoldDB" id="A0A546Y3M8"/>
<accession>A0A546Y3M8</accession>
<dbReference type="RefSeq" id="WP_142856526.1">
    <property type="nucleotide sequence ID" value="NZ_SGOE01000002.1"/>
</dbReference>
<organism evidence="1 2">
    <name type="scientific">Agrobacterium tumefaciens</name>
    <dbReference type="NCBI Taxonomy" id="358"/>
    <lineage>
        <taxon>Bacteria</taxon>
        <taxon>Pseudomonadati</taxon>
        <taxon>Pseudomonadota</taxon>
        <taxon>Alphaproteobacteria</taxon>
        <taxon>Hyphomicrobiales</taxon>
        <taxon>Rhizobiaceae</taxon>
        <taxon>Rhizobium/Agrobacterium group</taxon>
        <taxon>Agrobacterium</taxon>
        <taxon>Agrobacterium tumefaciens complex</taxon>
    </lineage>
</organism>
<reference evidence="1 2" key="1">
    <citation type="journal article" date="2019" name="Appl. Microbiol. Biotechnol.">
        <title>Differential efficiency of wild type rhizogenic strains for rol gene transformation of plants.</title>
        <authorList>
            <person name="Desmet S."/>
            <person name="De Keyser E."/>
            <person name="Van Vaerenbergh J."/>
            <person name="Baeyen S."/>
            <person name="Van Huylenbroeck J."/>
            <person name="Geelen D."/>
            <person name="Dhooghe E."/>
        </authorList>
    </citation>
    <scope>NUCLEOTIDE SEQUENCE [LARGE SCALE GENOMIC DNA]</scope>
    <source>
        <strain evidence="1 2">MAFF210266</strain>
    </source>
</reference>
<name>A0A546Y3M8_AGRTU</name>
<sequence>MVLLLMKGNFNIYRLFRKKVCILALHPLKNASGRSFREFAKTMLLRRSGVAAVASDLSLQAIHKLMVPVASDSLVRCHSEARDLILFKVLTAISLGRSIPLTCETGF</sequence>
<proteinExistence type="predicted"/>
<protein>
    <submittedName>
        <fullName evidence="1">Uncharacterized protein</fullName>
    </submittedName>
</protein>
<dbReference type="EMBL" id="SGOE01000002">
    <property type="protein sequence ID" value="TRB07583.1"/>
    <property type="molecule type" value="Genomic_DNA"/>
</dbReference>
<gene>
    <name evidence="1" type="ORF">EXN61_10830</name>
</gene>
<evidence type="ECO:0000313" key="1">
    <source>
        <dbReference type="EMBL" id="TRB07583.1"/>
    </source>
</evidence>
<comment type="caution">
    <text evidence="1">The sequence shown here is derived from an EMBL/GenBank/DDBJ whole genome shotgun (WGS) entry which is preliminary data.</text>
</comment>